<organism evidence="2 3">
    <name type="scientific">Nitrosomonas oligotropha</name>
    <dbReference type="NCBI Taxonomy" id="42354"/>
    <lineage>
        <taxon>Bacteria</taxon>
        <taxon>Pseudomonadati</taxon>
        <taxon>Pseudomonadota</taxon>
        <taxon>Betaproteobacteria</taxon>
        <taxon>Nitrosomonadales</taxon>
        <taxon>Nitrosomonadaceae</taxon>
        <taxon>Nitrosomonas</taxon>
    </lineage>
</organism>
<protein>
    <submittedName>
        <fullName evidence="2">Uncharacterized protein</fullName>
    </submittedName>
</protein>
<gene>
    <name evidence="2" type="ORF">SAMN05216333_12417</name>
</gene>
<evidence type="ECO:0000313" key="3">
    <source>
        <dbReference type="Proteomes" id="UP000198814"/>
    </source>
</evidence>
<dbReference type="OrthoDB" id="8549641at2"/>
<keyword evidence="1" id="KW-1133">Transmembrane helix</keyword>
<accession>A0A1H8TGC9</accession>
<dbReference type="RefSeq" id="WP_090321332.1">
    <property type="nucleotide sequence ID" value="NZ_FNOE01000026.1"/>
</dbReference>
<proteinExistence type="predicted"/>
<keyword evidence="1" id="KW-0472">Membrane</keyword>
<evidence type="ECO:0000256" key="1">
    <source>
        <dbReference type="SAM" id="Phobius"/>
    </source>
</evidence>
<dbReference type="AlphaFoldDB" id="A0A1H8TGC9"/>
<dbReference type="EMBL" id="FODO01000024">
    <property type="protein sequence ID" value="SEO89553.1"/>
    <property type="molecule type" value="Genomic_DNA"/>
</dbReference>
<feature type="transmembrane region" description="Helical" evidence="1">
    <location>
        <begin position="31"/>
        <end position="51"/>
    </location>
</feature>
<keyword evidence="3" id="KW-1185">Reference proteome</keyword>
<name>A0A1H8TGC9_9PROT</name>
<evidence type="ECO:0000313" key="2">
    <source>
        <dbReference type="EMBL" id="SEO89553.1"/>
    </source>
</evidence>
<feature type="transmembrane region" description="Helical" evidence="1">
    <location>
        <begin position="7"/>
        <end position="25"/>
    </location>
</feature>
<keyword evidence="1" id="KW-0812">Transmembrane</keyword>
<dbReference type="Proteomes" id="UP000198814">
    <property type="component" value="Unassembled WGS sequence"/>
</dbReference>
<reference evidence="3" key="1">
    <citation type="submission" date="2016-10" db="EMBL/GenBank/DDBJ databases">
        <authorList>
            <person name="Varghese N."/>
            <person name="Submissions S."/>
        </authorList>
    </citation>
    <scope>NUCLEOTIDE SEQUENCE [LARGE SCALE GENOMIC DNA]</scope>
    <source>
        <strain evidence="3">Nm76</strain>
    </source>
</reference>
<sequence>MSTKQIFTIAIIAIGASLLSMFELTQYVFNWIITDGQLGLAFFVAYILIALKFGKSASKKKYVNGYETSLNRN</sequence>